<protein>
    <submittedName>
        <fullName evidence="4">X-Pro dipeptidyl-peptidase</fullName>
    </submittedName>
</protein>
<comment type="caution">
    <text evidence="4">The sequence shown here is derived from an EMBL/GenBank/DDBJ whole genome shotgun (WGS) entry which is preliminary data.</text>
</comment>
<feature type="signal peptide" evidence="2">
    <location>
        <begin position="1"/>
        <end position="22"/>
    </location>
</feature>
<dbReference type="Pfam" id="PF08530">
    <property type="entry name" value="PepX_C"/>
    <property type="match status" value="1"/>
</dbReference>
<organism evidence="4 5">
    <name type="scientific">Kutzneria buriramensis</name>
    <dbReference type="NCBI Taxonomy" id="1045776"/>
    <lineage>
        <taxon>Bacteria</taxon>
        <taxon>Bacillati</taxon>
        <taxon>Actinomycetota</taxon>
        <taxon>Actinomycetes</taxon>
        <taxon>Pseudonocardiales</taxon>
        <taxon>Pseudonocardiaceae</taxon>
        <taxon>Kutzneria</taxon>
    </lineage>
</organism>
<dbReference type="InterPro" id="IPR000383">
    <property type="entry name" value="Xaa-Pro-like_dom"/>
</dbReference>
<evidence type="ECO:0000259" key="3">
    <source>
        <dbReference type="SMART" id="SM00939"/>
    </source>
</evidence>
<proteinExistence type="predicted"/>
<dbReference type="Pfam" id="PF02129">
    <property type="entry name" value="Peptidase_S15"/>
    <property type="match status" value="1"/>
</dbReference>
<dbReference type="InterPro" id="IPR013736">
    <property type="entry name" value="Xaa-Pro_dipept_C"/>
</dbReference>
<dbReference type="Proteomes" id="UP000256269">
    <property type="component" value="Unassembled WGS sequence"/>
</dbReference>
<feature type="domain" description="Xaa-Pro dipeptidyl-peptidase C-terminal" evidence="3">
    <location>
        <begin position="341"/>
        <end position="592"/>
    </location>
</feature>
<dbReference type="Gene3D" id="2.60.120.260">
    <property type="entry name" value="Galactose-binding domain-like"/>
    <property type="match status" value="1"/>
</dbReference>
<feature type="chain" id="PRO_5017616714" evidence="2">
    <location>
        <begin position="23"/>
        <end position="597"/>
    </location>
</feature>
<dbReference type="SMART" id="SM00939">
    <property type="entry name" value="PepX_C"/>
    <property type="match status" value="1"/>
</dbReference>
<dbReference type="Gene3D" id="3.40.50.1820">
    <property type="entry name" value="alpha/beta hydrolase"/>
    <property type="match status" value="2"/>
</dbReference>
<dbReference type="InterPro" id="IPR008979">
    <property type="entry name" value="Galactose-bd-like_sf"/>
</dbReference>
<gene>
    <name evidence="4" type="ORF">BCF44_101656</name>
</gene>
<reference evidence="4 5" key="1">
    <citation type="submission" date="2018-08" db="EMBL/GenBank/DDBJ databases">
        <title>Genomic Encyclopedia of Archaeal and Bacterial Type Strains, Phase II (KMG-II): from individual species to whole genera.</title>
        <authorList>
            <person name="Goeker M."/>
        </authorList>
    </citation>
    <scope>NUCLEOTIDE SEQUENCE [LARGE SCALE GENOMIC DNA]</scope>
    <source>
        <strain evidence="4 5">DSM 45791</strain>
    </source>
</reference>
<evidence type="ECO:0000313" key="5">
    <source>
        <dbReference type="Proteomes" id="UP000256269"/>
    </source>
</evidence>
<dbReference type="InterPro" id="IPR029058">
    <property type="entry name" value="AB_hydrolase_fold"/>
</dbReference>
<dbReference type="RefSeq" id="WP_116172510.1">
    <property type="nucleotide sequence ID" value="NZ_CP144375.1"/>
</dbReference>
<keyword evidence="1" id="KW-0378">Hydrolase</keyword>
<dbReference type="OrthoDB" id="5240615at2"/>
<accession>A0A3E0IAC8</accession>
<keyword evidence="5" id="KW-1185">Reference proteome</keyword>
<evidence type="ECO:0000256" key="2">
    <source>
        <dbReference type="SAM" id="SignalP"/>
    </source>
</evidence>
<keyword evidence="2" id="KW-0732">Signal</keyword>
<sequence length="597" mass="64066">MRLWAVVGALALLIAGAPVAQATEPFSLADGVSQPVFSYANAIRETVWVETGQDLDRDGVVDRVAADIVRPAEPAARGQRVPVIMDVSPYFQTAGRGNEHQLKTYAPDGTPQQFPLFYDNYFVPRGYAVVLVDVGGTSRSTGCFDDVASGLAVVNWLNGKARGYRTVDGQQRVDASWSTGAVAAVGKSQDGSTANGMAATGVAGLRTIVPIEAISSGYKVSNSNGAWFGPGDGTNPDFMFYNARAQVLCKPWEDEQAALAGTSGDYTPFWRQFDYAAHADKVRASVFAVQGLNDWVVRPEHFDAWWNALARNGVTRKVWLDQAGHVDPFDLQRGEFVDTLHRWLDRWLLGVHNGIEFTPVAHVEYAPDRWTDDAVWPPAGHMETVWANSGGSLGSGPAHGSVQFTDSHPEVPGTDWALGPSTPSDIRVAFQTPPLRNPLRLAGSSSVTVTVRSSRAAARIGVLLVDYGPATVRQTADFAPGIKNLTTRSCWGDSTSYDSACFLDTAADLATVDHQVIATSWADIGHWRSLVHGSPLTPGRAYTMTFSLGALDHITPAGHRIGLVIGGTDGNWFSAPTPHPTITVELSGTSVTLPVAR</sequence>
<dbReference type="AlphaFoldDB" id="A0A3E0IAC8"/>
<evidence type="ECO:0000313" key="4">
    <source>
        <dbReference type="EMBL" id="REH55630.1"/>
    </source>
</evidence>
<name>A0A3E0IAC8_9PSEU</name>
<dbReference type="GO" id="GO:0008239">
    <property type="term" value="F:dipeptidyl-peptidase activity"/>
    <property type="evidence" value="ECO:0007669"/>
    <property type="project" value="InterPro"/>
</dbReference>
<dbReference type="SUPFAM" id="SSF49785">
    <property type="entry name" value="Galactose-binding domain-like"/>
    <property type="match status" value="1"/>
</dbReference>
<evidence type="ECO:0000256" key="1">
    <source>
        <dbReference type="ARBA" id="ARBA00022801"/>
    </source>
</evidence>
<dbReference type="SUPFAM" id="SSF53474">
    <property type="entry name" value="alpha/beta-Hydrolases"/>
    <property type="match status" value="1"/>
</dbReference>
<dbReference type="EMBL" id="QUNO01000001">
    <property type="protein sequence ID" value="REH55630.1"/>
    <property type="molecule type" value="Genomic_DNA"/>
</dbReference>